<evidence type="ECO:0000256" key="1">
    <source>
        <dbReference type="SAM" id="MobiDB-lite"/>
    </source>
</evidence>
<dbReference type="Proteomes" id="UP000320722">
    <property type="component" value="Chromosome"/>
</dbReference>
<reference evidence="2 3" key="1">
    <citation type="submission" date="2019-02" db="EMBL/GenBank/DDBJ databases">
        <title>Deep-cultivation of Planctomycetes and their phenomic and genomic characterization uncovers novel biology.</title>
        <authorList>
            <person name="Wiegand S."/>
            <person name="Jogler M."/>
            <person name="Boedeker C."/>
            <person name="Pinto D."/>
            <person name="Vollmers J."/>
            <person name="Rivas-Marin E."/>
            <person name="Kohn T."/>
            <person name="Peeters S.H."/>
            <person name="Heuer A."/>
            <person name="Rast P."/>
            <person name="Oberbeckmann S."/>
            <person name="Bunk B."/>
            <person name="Jeske O."/>
            <person name="Meyerdierks A."/>
            <person name="Storesund J.E."/>
            <person name="Kallscheuer N."/>
            <person name="Luecker S."/>
            <person name="Lage O.M."/>
            <person name="Pohl T."/>
            <person name="Merkel B.J."/>
            <person name="Hornburger P."/>
            <person name="Mueller R.-W."/>
            <person name="Bruemmer F."/>
            <person name="Labrenz M."/>
            <person name="Spormann A.M."/>
            <person name="Op den Camp H."/>
            <person name="Overmann J."/>
            <person name="Amann R."/>
            <person name="Jetten M.S.M."/>
            <person name="Mascher T."/>
            <person name="Medema M.H."/>
            <person name="Devos D.P."/>
            <person name="Kaster A.-K."/>
            <person name="Ovreas L."/>
            <person name="Rohde M."/>
            <person name="Galperin M.Y."/>
            <person name="Jogler C."/>
        </authorList>
    </citation>
    <scope>NUCLEOTIDE SEQUENCE [LARGE SCALE GENOMIC DNA]</scope>
    <source>
        <strain evidence="2 3">V6</strain>
    </source>
</reference>
<accession>A0A517WJP6</accession>
<sequence length="34" mass="4055">MNKRRKRHKPEQIFRKRRDTDAMLNAGKGLASML</sequence>
<feature type="compositionally biased region" description="Basic and acidic residues" evidence="1">
    <location>
        <begin position="10"/>
        <end position="20"/>
    </location>
</feature>
<dbReference type="AlphaFoldDB" id="A0A517WJP6"/>
<evidence type="ECO:0000313" key="2">
    <source>
        <dbReference type="EMBL" id="QDU05487.1"/>
    </source>
</evidence>
<feature type="region of interest" description="Disordered" evidence="1">
    <location>
        <begin position="1"/>
        <end position="20"/>
    </location>
</feature>
<name>A0A517WJP6_9PLAN</name>
<organism evidence="2 3">
    <name type="scientific">Gimesia chilikensis</name>
    <dbReference type="NCBI Taxonomy" id="2605989"/>
    <lineage>
        <taxon>Bacteria</taxon>
        <taxon>Pseudomonadati</taxon>
        <taxon>Planctomycetota</taxon>
        <taxon>Planctomycetia</taxon>
        <taxon>Planctomycetales</taxon>
        <taxon>Planctomycetaceae</taxon>
        <taxon>Gimesia</taxon>
    </lineage>
</organism>
<protein>
    <submittedName>
        <fullName evidence="2">Uncharacterized protein</fullName>
    </submittedName>
</protein>
<proteinExistence type="predicted"/>
<gene>
    <name evidence="2" type="ORF">V6x_52240</name>
</gene>
<evidence type="ECO:0000313" key="3">
    <source>
        <dbReference type="Proteomes" id="UP000320722"/>
    </source>
</evidence>
<dbReference type="EMBL" id="CP036347">
    <property type="protein sequence ID" value="QDU05487.1"/>
    <property type="molecule type" value="Genomic_DNA"/>
</dbReference>